<accession>A0A9D3A0L8</accession>
<proteinExistence type="predicted"/>
<keyword evidence="1" id="KW-0812">Transmembrane</keyword>
<reference evidence="2" key="2">
    <citation type="submission" date="2021-09" db="EMBL/GenBank/DDBJ databases">
        <authorList>
            <person name="Gilroy R."/>
        </authorList>
    </citation>
    <scope>NUCLEOTIDE SEQUENCE</scope>
    <source>
        <strain evidence="2">ChiGjej6B6-11269</strain>
    </source>
</reference>
<gene>
    <name evidence="2" type="ORF">K8U77_00930</name>
</gene>
<dbReference type="InterPro" id="IPR047676">
    <property type="entry name" value="FxLYD_dom"/>
</dbReference>
<comment type="caution">
    <text evidence="2">The sequence shown here is derived from an EMBL/GenBank/DDBJ whole genome shotgun (WGS) entry which is preliminary data.</text>
</comment>
<organism evidence="2 3">
    <name type="scientific">Slackia equolifaciens</name>
    <dbReference type="NCBI Taxonomy" id="498718"/>
    <lineage>
        <taxon>Bacteria</taxon>
        <taxon>Bacillati</taxon>
        <taxon>Actinomycetota</taxon>
        <taxon>Coriobacteriia</taxon>
        <taxon>Eggerthellales</taxon>
        <taxon>Eggerthellaceae</taxon>
        <taxon>Slackia</taxon>
    </lineage>
</organism>
<keyword evidence="1" id="KW-0472">Membrane</keyword>
<dbReference type="NCBIfam" id="NF038353">
    <property type="entry name" value="FxLYD_dom"/>
    <property type="match status" value="1"/>
</dbReference>
<name>A0A9D3A0L8_9ACTN</name>
<evidence type="ECO:0000256" key="1">
    <source>
        <dbReference type="SAM" id="Phobius"/>
    </source>
</evidence>
<evidence type="ECO:0000313" key="3">
    <source>
        <dbReference type="Proteomes" id="UP000786989"/>
    </source>
</evidence>
<sequence>MRLGNAARGGSQRWFFEEGDEMRSGAVMRHLGHSLLVAFAIAAIAVFLSGCAQQQPEEGPDYADDEVMAAIASGLEDRFALADKYEESGAAQTVDELIEVTQVEIDAIAPFRERQFEDPKLQEAVLSYANLLDEMKVAAESGAIDDWEFIEEWDKLYGERSTTIKEFVDTWGLSVDSAYESDLDGLLRNATSVEEDAQEKEAVDQLVSSMEFAVEDDGYGSFYYTATVENDSGLDFGDFSVVLALYDEDGVKVEEAYAGTSSWAQGEKVKFETIAQTKASEIKVSVSYYDLANE</sequence>
<dbReference type="EMBL" id="DYWI01000016">
    <property type="protein sequence ID" value="HJF64668.1"/>
    <property type="molecule type" value="Genomic_DNA"/>
</dbReference>
<protein>
    <submittedName>
        <fullName evidence="2">FxLYD domain-containing protein</fullName>
    </submittedName>
</protein>
<reference evidence="2" key="1">
    <citation type="journal article" date="2021" name="PeerJ">
        <title>Extensive microbial diversity within the chicken gut microbiome revealed by metagenomics and culture.</title>
        <authorList>
            <person name="Gilroy R."/>
            <person name="Ravi A."/>
            <person name="Getino M."/>
            <person name="Pursley I."/>
            <person name="Horton D.L."/>
            <person name="Alikhan N.F."/>
            <person name="Baker D."/>
            <person name="Gharbi K."/>
            <person name="Hall N."/>
            <person name="Watson M."/>
            <person name="Adriaenssens E.M."/>
            <person name="Foster-Nyarko E."/>
            <person name="Jarju S."/>
            <person name="Secka A."/>
            <person name="Antonio M."/>
            <person name="Oren A."/>
            <person name="Chaudhuri R.R."/>
            <person name="La Ragione R."/>
            <person name="Hildebrand F."/>
            <person name="Pallen M.J."/>
        </authorList>
    </citation>
    <scope>NUCLEOTIDE SEQUENCE</scope>
    <source>
        <strain evidence="2">ChiGjej6B6-11269</strain>
    </source>
</reference>
<dbReference type="AlphaFoldDB" id="A0A9D3A0L8"/>
<keyword evidence="1" id="KW-1133">Transmembrane helix</keyword>
<feature type="transmembrane region" description="Helical" evidence="1">
    <location>
        <begin position="31"/>
        <end position="50"/>
    </location>
</feature>
<evidence type="ECO:0000313" key="2">
    <source>
        <dbReference type="EMBL" id="HJF64668.1"/>
    </source>
</evidence>
<dbReference type="Proteomes" id="UP000786989">
    <property type="component" value="Unassembled WGS sequence"/>
</dbReference>